<feature type="DNA-binding region" description="H-T-H motif" evidence="2">
    <location>
        <begin position="40"/>
        <end position="59"/>
    </location>
</feature>
<dbReference type="eggNOG" id="COG1309">
    <property type="taxonomic scope" value="Bacteria"/>
</dbReference>
<dbReference type="PANTHER" id="PTHR30055">
    <property type="entry name" value="HTH-TYPE TRANSCRIPTIONAL REGULATOR RUTR"/>
    <property type="match status" value="1"/>
</dbReference>
<keyword evidence="1 2" id="KW-0238">DNA-binding</keyword>
<dbReference type="SUPFAM" id="SSF48498">
    <property type="entry name" value="Tetracyclin repressor-like, C-terminal domain"/>
    <property type="match status" value="1"/>
</dbReference>
<dbReference type="OrthoDB" id="270177at2"/>
<dbReference type="STRING" id="477184.KYC_09786"/>
<evidence type="ECO:0000259" key="3">
    <source>
        <dbReference type="PROSITE" id="PS50977"/>
    </source>
</evidence>
<dbReference type="InterPro" id="IPR001647">
    <property type="entry name" value="HTH_TetR"/>
</dbReference>
<dbReference type="AlphaFoldDB" id="H0F5B4"/>
<name>H0F5B4_9BURK</name>
<keyword evidence="5" id="KW-1185">Reference proteome</keyword>
<dbReference type="InterPro" id="IPR039536">
    <property type="entry name" value="TetR_C_Proteobacteria"/>
</dbReference>
<dbReference type="SUPFAM" id="SSF46689">
    <property type="entry name" value="Homeodomain-like"/>
    <property type="match status" value="1"/>
</dbReference>
<dbReference type="InterPro" id="IPR036271">
    <property type="entry name" value="Tet_transcr_reg_TetR-rel_C_sf"/>
</dbReference>
<accession>H0F5B4</accession>
<dbReference type="Gene3D" id="1.10.357.10">
    <property type="entry name" value="Tetracycline Repressor, domain 2"/>
    <property type="match status" value="1"/>
</dbReference>
<dbReference type="GO" id="GO:0000976">
    <property type="term" value="F:transcription cis-regulatory region binding"/>
    <property type="evidence" value="ECO:0007669"/>
    <property type="project" value="TreeGrafter"/>
</dbReference>
<dbReference type="PATRIC" id="fig|477184.5.peg.1941"/>
<sequence>MTDSADPTPRPLTHKGEARRLRLLDAATQSLLEHGYAQTSIQRIVQQAGGSAATAYQLFGNKEGLLAAVLQHELDKMQAAVFPAALPDQPVGPALHDLAVRLLTYAVQPQAVALHRLLVAECHRMPQLAASLQQAVDKQVHEPLEQCLRQACDRGELKIDDLRQAALTLGHLINGAAFQARLDGGHAGPAPASLLATCRYGVDMLLRAYAA</sequence>
<dbReference type="Pfam" id="PF00440">
    <property type="entry name" value="TetR_N"/>
    <property type="match status" value="1"/>
</dbReference>
<dbReference type="PROSITE" id="PS50977">
    <property type="entry name" value="HTH_TETR_2"/>
    <property type="match status" value="1"/>
</dbReference>
<evidence type="ECO:0000256" key="1">
    <source>
        <dbReference type="ARBA" id="ARBA00023125"/>
    </source>
</evidence>
<feature type="domain" description="HTH tetR-type" evidence="3">
    <location>
        <begin position="17"/>
        <end position="77"/>
    </location>
</feature>
<gene>
    <name evidence="4" type="ORF">KYC_09786</name>
</gene>
<dbReference type="InterPro" id="IPR009057">
    <property type="entry name" value="Homeodomain-like_sf"/>
</dbReference>
<dbReference type="Pfam" id="PF14246">
    <property type="entry name" value="TetR_C_7"/>
    <property type="match status" value="1"/>
</dbReference>
<evidence type="ECO:0000313" key="4">
    <source>
        <dbReference type="EMBL" id="EHK66428.1"/>
    </source>
</evidence>
<dbReference type="PRINTS" id="PR00455">
    <property type="entry name" value="HTHTETR"/>
</dbReference>
<dbReference type="EMBL" id="AGUF01000040">
    <property type="protein sequence ID" value="EHK66428.1"/>
    <property type="molecule type" value="Genomic_DNA"/>
</dbReference>
<dbReference type="InterPro" id="IPR050109">
    <property type="entry name" value="HTH-type_TetR-like_transc_reg"/>
</dbReference>
<dbReference type="Proteomes" id="UP000003113">
    <property type="component" value="Unassembled WGS sequence"/>
</dbReference>
<dbReference type="Gene3D" id="1.10.10.60">
    <property type="entry name" value="Homeodomain-like"/>
    <property type="match status" value="1"/>
</dbReference>
<evidence type="ECO:0000256" key="2">
    <source>
        <dbReference type="PROSITE-ProRule" id="PRU00335"/>
    </source>
</evidence>
<dbReference type="GO" id="GO:0003700">
    <property type="term" value="F:DNA-binding transcription factor activity"/>
    <property type="evidence" value="ECO:0007669"/>
    <property type="project" value="TreeGrafter"/>
</dbReference>
<dbReference type="RefSeq" id="WP_008161459.1">
    <property type="nucleotide sequence ID" value="NZ_AGUF01000040.1"/>
</dbReference>
<organism evidence="4 5">
    <name type="scientific">Achromobacter arsenitoxydans SY8</name>
    <dbReference type="NCBI Taxonomy" id="477184"/>
    <lineage>
        <taxon>Bacteria</taxon>
        <taxon>Pseudomonadati</taxon>
        <taxon>Pseudomonadota</taxon>
        <taxon>Betaproteobacteria</taxon>
        <taxon>Burkholderiales</taxon>
        <taxon>Alcaligenaceae</taxon>
        <taxon>Achromobacter</taxon>
    </lineage>
</organism>
<reference evidence="4 5" key="1">
    <citation type="journal article" date="2012" name="J. Bacteriol.">
        <title>Genome sequence of the highly efficient arsenite-oxidizing bacterium Achromobacter arsenitoxydans SY8.</title>
        <authorList>
            <person name="Li X."/>
            <person name="Hu Y."/>
            <person name="Gong J."/>
            <person name="Lin Y."/>
            <person name="Johnstone L."/>
            <person name="Rensing C."/>
            <person name="Wang G."/>
        </authorList>
    </citation>
    <scope>NUCLEOTIDE SEQUENCE [LARGE SCALE GENOMIC DNA]</scope>
    <source>
        <strain evidence="4 5">SY8</strain>
    </source>
</reference>
<comment type="caution">
    <text evidence="4">The sequence shown here is derived from an EMBL/GenBank/DDBJ whole genome shotgun (WGS) entry which is preliminary data.</text>
</comment>
<protein>
    <submittedName>
        <fullName evidence="4">TetR family transcriptional regulator</fullName>
    </submittedName>
</protein>
<evidence type="ECO:0000313" key="5">
    <source>
        <dbReference type="Proteomes" id="UP000003113"/>
    </source>
</evidence>
<proteinExistence type="predicted"/>
<dbReference type="PANTHER" id="PTHR30055:SF146">
    <property type="entry name" value="HTH-TYPE TRANSCRIPTIONAL DUAL REGULATOR CECR"/>
    <property type="match status" value="1"/>
</dbReference>